<evidence type="ECO:0000256" key="6">
    <source>
        <dbReference type="ARBA" id="ARBA00022475"/>
    </source>
</evidence>
<comment type="similarity">
    <text evidence="2">Belongs to the multi antimicrobial extrusion (MATE) (TC 2.A.66.1) family. MepA subfamily.</text>
</comment>
<dbReference type="GO" id="GO:0015297">
    <property type="term" value="F:antiporter activity"/>
    <property type="evidence" value="ECO:0007669"/>
    <property type="project" value="InterPro"/>
</dbReference>
<keyword evidence="14" id="KW-1185">Reference proteome</keyword>
<keyword evidence="8 12" id="KW-1133">Transmembrane helix</keyword>
<dbReference type="Proteomes" id="UP000035909">
    <property type="component" value="Unassembled WGS sequence"/>
</dbReference>
<keyword evidence="5" id="KW-0813">Transport</keyword>
<dbReference type="GO" id="GO:0046677">
    <property type="term" value="P:response to antibiotic"/>
    <property type="evidence" value="ECO:0007669"/>
    <property type="project" value="UniProtKB-KW"/>
</dbReference>
<evidence type="ECO:0000256" key="11">
    <source>
        <dbReference type="ARBA" id="ARBA00030855"/>
    </source>
</evidence>
<evidence type="ECO:0000256" key="12">
    <source>
        <dbReference type="SAM" id="Phobius"/>
    </source>
</evidence>
<evidence type="ECO:0000256" key="9">
    <source>
        <dbReference type="ARBA" id="ARBA00023136"/>
    </source>
</evidence>
<name>A0A0J1HFJ7_9GAMM</name>
<gene>
    <name evidence="13" type="primary">vmrA</name>
    <name evidence="13" type="ORF">ABT57_07400</name>
</gene>
<dbReference type="PANTHER" id="PTHR43823">
    <property type="entry name" value="SPORULATION PROTEIN YKVU"/>
    <property type="match status" value="1"/>
</dbReference>
<feature type="transmembrane region" description="Helical" evidence="12">
    <location>
        <begin position="52"/>
        <end position="77"/>
    </location>
</feature>
<feature type="transmembrane region" description="Helical" evidence="12">
    <location>
        <begin position="266"/>
        <end position="284"/>
    </location>
</feature>
<dbReference type="STRING" id="320778.ABT57_07400"/>
<dbReference type="RefSeq" id="WP_047884534.1">
    <property type="nucleotide sequence ID" value="NZ_CP071326.1"/>
</dbReference>
<evidence type="ECO:0000256" key="8">
    <source>
        <dbReference type="ARBA" id="ARBA00022989"/>
    </source>
</evidence>
<dbReference type="PANTHER" id="PTHR43823:SF3">
    <property type="entry name" value="MULTIDRUG EXPORT PROTEIN MEPA"/>
    <property type="match status" value="1"/>
</dbReference>
<feature type="transmembrane region" description="Helical" evidence="12">
    <location>
        <begin position="312"/>
        <end position="333"/>
    </location>
</feature>
<dbReference type="NCBIfam" id="NF007130">
    <property type="entry name" value="PRK09575.1"/>
    <property type="match status" value="1"/>
</dbReference>
<feature type="transmembrane region" description="Helical" evidence="12">
    <location>
        <begin position="385"/>
        <end position="403"/>
    </location>
</feature>
<feature type="transmembrane region" description="Helical" evidence="12">
    <location>
        <begin position="233"/>
        <end position="254"/>
    </location>
</feature>
<dbReference type="InterPro" id="IPR048279">
    <property type="entry name" value="MdtK-like"/>
</dbReference>
<dbReference type="EMBL" id="LDOU01000006">
    <property type="protein sequence ID" value="KLV10369.1"/>
    <property type="molecule type" value="Genomic_DNA"/>
</dbReference>
<evidence type="ECO:0000256" key="2">
    <source>
        <dbReference type="ARBA" id="ARBA00008417"/>
    </source>
</evidence>
<dbReference type="InterPro" id="IPR051327">
    <property type="entry name" value="MATE_MepA_subfamily"/>
</dbReference>
<dbReference type="AlphaFoldDB" id="A0A0J1HFJ7"/>
<dbReference type="InterPro" id="IPR045070">
    <property type="entry name" value="MATE_MepA-like"/>
</dbReference>
<accession>A0A0J1HFJ7</accession>
<reference evidence="13 14" key="1">
    <citation type="submission" date="2015-05" db="EMBL/GenBank/DDBJ databases">
        <title>Photobacterium galathea sp. nov.</title>
        <authorList>
            <person name="Machado H."/>
            <person name="Gram L."/>
        </authorList>
    </citation>
    <scope>NUCLEOTIDE SEQUENCE [LARGE SCALE GENOMIC DNA]</scope>
    <source>
        <strain evidence="13 14">DSM 22954</strain>
    </source>
</reference>
<evidence type="ECO:0000313" key="14">
    <source>
        <dbReference type="Proteomes" id="UP000035909"/>
    </source>
</evidence>
<comment type="caution">
    <text evidence="13">The sequence shown here is derived from an EMBL/GenBank/DDBJ whole genome shotgun (WGS) entry which is preliminary data.</text>
</comment>
<dbReference type="InterPro" id="IPR002528">
    <property type="entry name" value="MATE_fam"/>
</dbReference>
<feature type="transmembrane region" description="Helical" evidence="12">
    <location>
        <begin position="89"/>
        <end position="111"/>
    </location>
</feature>
<dbReference type="PRINTS" id="PR00173">
    <property type="entry name" value="EDTRNSPORT"/>
</dbReference>
<evidence type="ECO:0000256" key="1">
    <source>
        <dbReference type="ARBA" id="ARBA00004429"/>
    </source>
</evidence>
<dbReference type="CDD" id="cd13143">
    <property type="entry name" value="MATE_MepA_like"/>
    <property type="match status" value="1"/>
</dbReference>
<feature type="transmembrane region" description="Helical" evidence="12">
    <location>
        <begin position="131"/>
        <end position="153"/>
    </location>
</feature>
<dbReference type="PIRSF" id="PIRSF006603">
    <property type="entry name" value="DinF"/>
    <property type="match status" value="1"/>
</dbReference>
<dbReference type="PATRIC" id="fig|320778.3.peg.1601"/>
<organism evidence="13 14">
    <name type="scientific">Photobacterium ganghwense</name>
    <dbReference type="NCBI Taxonomy" id="320778"/>
    <lineage>
        <taxon>Bacteria</taxon>
        <taxon>Pseudomonadati</taxon>
        <taxon>Pseudomonadota</taxon>
        <taxon>Gammaproteobacteria</taxon>
        <taxon>Vibrionales</taxon>
        <taxon>Vibrionaceae</taxon>
        <taxon>Photobacterium</taxon>
    </lineage>
</organism>
<dbReference type="Pfam" id="PF01554">
    <property type="entry name" value="MatE"/>
    <property type="match status" value="2"/>
</dbReference>
<keyword evidence="9 12" id="KW-0472">Membrane</keyword>
<feature type="transmembrane region" description="Helical" evidence="12">
    <location>
        <begin position="192"/>
        <end position="212"/>
    </location>
</feature>
<evidence type="ECO:0000256" key="5">
    <source>
        <dbReference type="ARBA" id="ARBA00022448"/>
    </source>
</evidence>
<evidence type="ECO:0000256" key="7">
    <source>
        <dbReference type="ARBA" id="ARBA00022692"/>
    </source>
</evidence>
<dbReference type="GO" id="GO:0005886">
    <property type="term" value="C:plasma membrane"/>
    <property type="evidence" value="ECO:0007669"/>
    <property type="project" value="UniProtKB-SubCell"/>
</dbReference>
<sequence>MQLQEHSIGKNFWRFAIPSMVAMLVNGMYQIIDGLFVGHYIGYEGLAAINLAWPVIGILTGIGVLIGMGAGTLMSIFRGEQNRHQARHALFSGIVLTVIAGLLMTGLLSITRTWLMTQQGAEGHLLAMGEVYLRVFSTGAIFTIAAGAMPMLVRNLDRPNLATGLMATGAVLNIALDYVFIGVMQWGLEGAAIATIIAQALITIAAVGYCFTRHSPLKLTASACRFKLPLASQIVKLGVSQLFMYAYFSFVLAIHNTLFMSYGTPVHVGAFAIIGYLVTLYYLLAEGIAMGMQPPVSYYLGAKQHDRIKATVILASKVVVFIGIAAVSLLNLYPDLLANLFAHGDAALMAETVHGIRLHLFGLFLDGFIVLSAVYFMAMNQGGKALFISAGNMMIQLPFLYWLPKMLGIDGIWLAMPLSNIALAMIVIPMMWHDLHRKPAVVAQSTCTAS</sequence>
<keyword evidence="7 12" id="KW-0812">Transmembrane</keyword>
<protein>
    <recommendedName>
        <fullName evidence="4">Multidrug export protein MepA</fullName>
    </recommendedName>
    <alternativeName>
        <fullName evidence="3">Multidrug resistance protein NorM</fullName>
    </alternativeName>
    <alternativeName>
        <fullName evidence="11">Na(+)/drug antiporter</fullName>
    </alternativeName>
</protein>
<evidence type="ECO:0000313" key="13">
    <source>
        <dbReference type="EMBL" id="KLV10369.1"/>
    </source>
</evidence>
<dbReference type="GO" id="GO:0042910">
    <property type="term" value="F:xenobiotic transmembrane transporter activity"/>
    <property type="evidence" value="ECO:0007669"/>
    <property type="project" value="InterPro"/>
</dbReference>
<proteinExistence type="inferred from homology"/>
<feature type="transmembrane region" description="Helical" evidence="12">
    <location>
        <begin position="165"/>
        <end position="186"/>
    </location>
</feature>
<keyword evidence="6" id="KW-1003">Cell membrane</keyword>
<dbReference type="OrthoDB" id="9811110at2"/>
<comment type="subcellular location">
    <subcellularLocation>
        <location evidence="1">Cell inner membrane</location>
        <topology evidence="1">Multi-pass membrane protein</topology>
    </subcellularLocation>
</comment>
<keyword evidence="10" id="KW-0046">Antibiotic resistance</keyword>
<evidence type="ECO:0000256" key="3">
    <source>
        <dbReference type="ARBA" id="ARBA00013489"/>
    </source>
</evidence>
<evidence type="ECO:0000256" key="4">
    <source>
        <dbReference type="ARBA" id="ARBA00022106"/>
    </source>
</evidence>
<feature type="transmembrane region" description="Helical" evidence="12">
    <location>
        <begin position="358"/>
        <end position="378"/>
    </location>
</feature>
<feature type="transmembrane region" description="Helical" evidence="12">
    <location>
        <begin position="12"/>
        <end position="32"/>
    </location>
</feature>
<feature type="transmembrane region" description="Helical" evidence="12">
    <location>
        <begin position="409"/>
        <end position="428"/>
    </location>
</feature>
<evidence type="ECO:0000256" key="10">
    <source>
        <dbReference type="ARBA" id="ARBA00023251"/>
    </source>
</evidence>